<proteinExistence type="predicted"/>
<name>A0A2I0H0X0_PUNGR</name>
<evidence type="ECO:0000259" key="2">
    <source>
        <dbReference type="Pfam" id="PF10354"/>
    </source>
</evidence>
<dbReference type="Proteomes" id="UP000233551">
    <property type="component" value="Unassembled WGS sequence"/>
</dbReference>
<evidence type="ECO:0000256" key="1">
    <source>
        <dbReference type="SAM" id="MobiDB-lite"/>
    </source>
</evidence>
<evidence type="ECO:0000313" key="3">
    <source>
        <dbReference type="EMBL" id="PKH83365.1"/>
    </source>
</evidence>
<comment type="caution">
    <text evidence="3">The sequence shown here is derived from an EMBL/GenBank/DDBJ whole genome shotgun (WGS) entry which is preliminary data.</text>
</comment>
<dbReference type="AlphaFoldDB" id="A0A2I0H0X0"/>
<dbReference type="STRING" id="22663.A0A2I0H0X0"/>
<evidence type="ECO:0000313" key="4">
    <source>
        <dbReference type="Proteomes" id="UP000233551"/>
    </source>
</evidence>
<dbReference type="GO" id="GO:0070475">
    <property type="term" value="P:rRNA base methylation"/>
    <property type="evidence" value="ECO:0007669"/>
    <property type="project" value="InterPro"/>
</dbReference>
<dbReference type="Pfam" id="PF10354">
    <property type="entry name" value="BMT5-like"/>
    <property type="match status" value="1"/>
</dbReference>
<accession>A0A2I0H0X0</accession>
<reference evidence="3 4" key="1">
    <citation type="submission" date="2017-11" db="EMBL/GenBank/DDBJ databases">
        <title>De-novo sequencing of pomegranate (Punica granatum L.) genome.</title>
        <authorList>
            <person name="Akparov Z."/>
            <person name="Amiraslanov A."/>
            <person name="Hajiyeva S."/>
            <person name="Abbasov M."/>
            <person name="Kaur K."/>
            <person name="Hamwieh A."/>
            <person name="Solovyev V."/>
            <person name="Salamov A."/>
            <person name="Braich B."/>
            <person name="Kosarev P."/>
            <person name="Mahmoud A."/>
            <person name="Hajiyev E."/>
            <person name="Babayeva S."/>
            <person name="Izzatullayeva V."/>
            <person name="Mammadov A."/>
            <person name="Mammadov A."/>
            <person name="Sharifova S."/>
            <person name="Ojaghi J."/>
            <person name="Eynullazada K."/>
            <person name="Bayramov B."/>
            <person name="Abdulazimova A."/>
            <person name="Shahmuradov I."/>
        </authorList>
    </citation>
    <scope>NUCLEOTIDE SEQUENCE [LARGE SCALE GENOMIC DNA]</scope>
    <source>
        <strain evidence="4">cv. AG2017</strain>
        <tissue evidence="3">Leaf</tissue>
    </source>
</reference>
<feature type="region of interest" description="Disordered" evidence="1">
    <location>
        <begin position="1"/>
        <end position="20"/>
    </location>
</feature>
<protein>
    <recommendedName>
        <fullName evidence="2">25S rRNA (uridine-N(3))-methyltransferase BMT5-like domain-containing protein</fullName>
    </recommendedName>
</protein>
<feature type="domain" description="25S rRNA (uridine-N(3))-methyltransferase BMT5-like" evidence="2">
    <location>
        <begin position="33"/>
        <end position="64"/>
    </location>
</feature>
<dbReference type="EMBL" id="PGOL01044146">
    <property type="protein sequence ID" value="PKH83365.1"/>
    <property type="molecule type" value="Genomic_DNA"/>
</dbReference>
<sequence>MAMAMAMGEERARPGPGEEEKWLTHYSSNHSILLVGEGDFSFSKGLAMAFGSASNIHATSYDTYGLLCVLHFHLIGRRRLTYYQQQQSR</sequence>
<dbReference type="InterPro" id="IPR019446">
    <property type="entry name" value="BMT5-like"/>
</dbReference>
<organism evidence="3 4">
    <name type="scientific">Punica granatum</name>
    <name type="common">Pomegranate</name>
    <dbReference type="NCBI Taxonomy" id="22663"/>
    <lineage>
        <taxon>Eukaryota</taxon>
        <taxon>Viridiplantae</taxon>
        <taxon>Streptophyta</taxon>
        <taxon>Embryophyta</taxon>
        <taxon>Tracheophyta</taxon>
        <taxon>Spermatophyta</taxon>
        <taxon>Magnoliopsida</taxon>
        <taxon>eudicotyledons</taxon>
        <taxon>Gunneridae</taxon>
        <taxon>Pentapetalae</taxon>
        <taxon>rosids</taxon>
        <taxon>malvids</taxon>
        <taxon>Myrtales</taxon>
        <taxon>Lythraceae</taxon>
        <taxon>Punica</taxon>
    </lineage>
</organism>
<dbReference type="GO" id="GO:0070042">
    <property type="term" value="F:rRNA (uridine-N3-)-methyltransferase activity"/>
    <property type="evidence" value="ECO:0007669"/>
    <property type="project" value="InterPro"/>
</dbReference>
<keyword evidence="4" id="KW-1185">Reference proteome</keyword>
<gene>
    <name evidence="3" type="ORF">CRG98_050003</name>
</gene>
<feature type="compositionally biased region" description="Basic and acidic residues" evidence="1">
    <location>
        <begin position="8"/>
        <end position="20"/>
    </location>
</feature>